<dbReference type="AlphaFoldDB" id="A0A2P5CI55"/>
<protein>
    <submittedName>
        <fullName evidence="1">Uncharacterized protein</fullName>
    </submittedName>
</protein>
<dbReference type="Proteomes" id="UP000237000">
    <property type="component" value="Unassembled WGS sequence"/>
</dbReference>
<gene>
    <name evidence="1" type="ORF">TorRG33x02_284050</name>
</gene>
<sequence length="111" mass="12698">MTPITTDNNPPEADAGTNYCETNSWMEVMKVSRSYTVYQIGTENLTAKQLLIAILETRLSLTEEKTIPRRKLKKTCLQHPIPQIQSNLTENNEAFFISLAQLTKEAFIFFL</sequence>
<proteinExistence type="predicted"/>
<organism evidence="1 2">
    <name type="scientific">Trema orientale</name>
    <name type="common">Charcoal tree</name>
    <name type="synonym">Celtis orientalis</name>
    <dbReference type="NCBI Taxonomy" id="63057"/>
    <lineage>
        <taxon>Eukaryota</taxon>
        <taxon>Viridiplantae</taxon>
        <taxon>Streptophyta</taxon>
        <taxon>Embryophyta</taxon>
        <taxon>Tracheophyta</taxon>
        <taxon>Spermatophyta</taxon>
        <taxon>Magnoliopsida</taxon>
        <taxon>eudicotyledons</taxon>
        <taxon>Gunneridae</taxon>
        <taxon>Pentapetalae</taxon>
        <taxon>rosids</taxon>
        <taxon>fabids</taxon>
        <taxon>Rosales</taxon>
        <taxon>Cannabaceae</taxon>
        <taxon>Trema</taxon>
    </lineage>
</organism>
<comment type="caution">
    <text evidence="1">The sequence shown here is derived from an EMBL/GenBank/DDBJ whole genome shotgun (WGS) entry which is preliminary data.</text>
</comment>
<dbReference type="EMBL" id="JXTC01000362">
    <property type="protein sequence ID" value="PON60718.1"/>
    <property type="molecule type" value="Genomic_DNA"/>
</dbReference>
<dbReference type="InParanoid" id="A0A2P5CI55"/>
<dbReference type="OrthoDB" id="10301371at2759"/>
<evidence type="ECO:0000313" key="2">
    <source>
        <dbReference type="Proteomes" id="UP000237000"/>
    </source>
</evidence>
<keyword evidence="2" id="KW-1185">Reference proteome</keyword>
<evidence type="ECO:0000313" key="1">
    <source>
        <dbReference type="EMBL" id="PON60718.1"/>
    </source>
</evidence>
<accession>A0A2P5CI55</accession>
<name>A0A2P5CI55_TREOI</name>
<reference evidence="2" key="1">
    <citation type="submission" date="2016-06" db="EMBL/GenBank/DDBJ databases">
        <title>Parallel loss of symbiosis genes in relatives of nitrogen-fixing non-legume Parasponia.</title>
        <authorList>
            <person name="Van Velzen R."/>
            <person name="Holmer R."/>
            <person name="Bu F."/>
            <person name="Rutten L."/>
            <person name="Van Zeijl A."/>
            <person name="Liu W."/>
            <person name="Santuari L."/>
            <person name="Cao Q."/>
            <person name="Sharma T."/>
            <person name="Shen D."/>
            <person name="Roswanjaya Y."/>
            <person name="Wardhani T."/>
            <person name="Kalhor M.S."/>
            <person name="Jansen J."/>
            <person name="Van den Hoogen J."/>
            <person name="Gungor B."/>
            <person name="Hartog M."/>
            <person name="Hontelez J."/>
            <person name="Verver J."/>
            <person name="Yang W.-C."/>
            <person name="Schijlen E."/>
            <person name="Repin R."/>
            <person name="Schilthuizen M."/>
            <person name="Schranz E."/>
            <person name="Heidstra R."/>
            <person name="Miyata K."/>
            <person name="Fedorova E."/>
            <person name="Kohlen W."/>
            <person name="Bisseling T."/>
            <person name="Smit S."/>
            <person name="Geurts R."/>
        </authorList>
    </citation>
    <scope>NUCLEOTIDE SEQUENCE [LARGE SCALE GENOMIC DNA]</scope>
    <source>
        <strain evidence="2">cv. RG33-2</strain>
    </source>
</reference>